<evidence type="ECO:0000256" key="1">
    <source>
        <dbReference type="SAM" id="SignalP"/>
    </source>
</evidence>
<dbReference type="Proteomes" id="UP000242188">
    <property type="component" value="Unassembled WGS sequence"/>
</dbReference>
<evidence type="ECO:0000313" key="3">
    <source>
        <dbReference type="Proteomes" id="UP000242188"/>
    </source>
</evidence>
<evidence type="ECO:0000313" key="2">
    <source>
        <dbReference type="EMBL" id="OWF35679.1"/>
    </source>
</evidence>
<accession>A0A210PGS4</accession>
<sequence>MNCALVIAVCLIGQILGMTTIPSPTHHHHAHESNEFDSAMFYYDAHSHEMVMKLGQNCYIEKLKTSVRPQVHTPEGLLSMENNLMFLVAKGVHKQMSHDDVNGLSMHVESMCAGQDVFVVSRPHHHHSTTVGVIG</sequence>
<reference evidence="2 3" key="1">
    <citation type="journal article" date="2017" name="Nat. Ecol. Evol.">
        <title>Scallop genome provides insights into evolution of bilaterian karyotype and development.</title>
        <authorList>
            <person name="Wang S."/>
            <person name="Zhang J."/>
            <person name="Jiao W."/>
            <person name="Li J."/>
            <person name="Xun X."/>
            <person name="Sun Y."/>
            <person name="Guo X."/>
            <person name="Huan P."/>
            <person name="Dong B."/>
            <person name="Zhang L."/>
            <person name="Hu X."/>
            <person name="Sun X."/>
            <person name="Wang J."/>
            <person name="Zhao C."/>
            <person name="Wang Y."/>
            <person name="Wang D."/>
            <person name="Huang X."/>
            <person name="Wang R."/>
            <person name="Lv J."/>
            <person name="Li Y."/>
            <person name="Zhang Z."/>
            <person name="Liu B."/>
            <person name="Lu W."/>
            <person name="Hui Y."/>
            <person name="Liang J."/>
            <person name="Zhou Z."/>
            <person name="Hou R."/>
            <person name="Li X."/>
            <person name="Liu Y."/>
            <person name="Li H."/>
            <person name="Ning X."/>
            <person name="Lin Y."/>
            <person name="Zhao L."/>
            <person name="Xing Q."/>
            <person name="Dou J."/>
            <person name="Li Y."/>
            <person name="Mao J."/>
            <person name="Guo H."/>
            <person name="Dou H."/>
            <person name="Li T."/>
            <person name="Mu C."/>
            <person name="Jiang W."/>
            <person name="Fu Q."/>
            <person name="Fu X."/>
            <person name="Miao Y."/>
            <person name="Liu J."/>
            <person name="Yu Q."/>
            <person name="Li R."/>
            <person name="Liao H."/>
            <person name="Li X."/>
            <person name="Kong Y."/>
            <person name="Jiang Z."/>
            <person name="Chourrout D."/>
            <person name="Li R."/>
            <person name="Bao Z."/>
        </authorList>
    </citation>
    <scope>NUCLEOTIDE SEQUENCE [LARGE SCALE GENOMIC DNA]</scope>
    <source>
        <strain evidence="2 3">PY_sf001</strain>
    </source>
</reference>
<protein>
    <submittedName>
        <fullName evidence="2">Uncharacterized protein</fullName>
    </submittedName>
</protein>
<gene>
    <name evidence="2" type="ORF">KP79_PYT04889</name>
</gene>
<dbReference type="OrthoDB" id="6138833at2759"/>
<feature type="chain" id="PRO_5013143424" evidence="1">
    <location>
        <begin position="18"/>
        <end position="135"/>
    </location>
</feature>
<feature type="signal peptide" evidence="1">
    <location>
        <begin position="1"/>
        <end position="17"/>
    </location>
</feature>
<name>A0A210PGS4_MIZYE</name>
<proteinExistence type="predicted"/>
<keyword evidence="1" id="KW-0732">Signal</keyword>
<organism evidence="2 3">
    <name type="scientific">Mizuhopecten yessoensis</name>
    <name type="common">Japanese scallop</name>
    <name type="synonym">Patinopecten yessoensis</name>
    <dbReference type="NCBI Taxonomy" id="6573"/>
    <lineage>
        <taxon>Eukaryota</taxon>
        <taxon>Metazoa</taxon>
        <taxon>Spiralia</taxon>
        <taxon>Lophotrochozoa</taxon>
        <taxon>Mollusca</taxon>
        <taxon>Bivalvia</taxon>
        <taxon>Autobranchia</taxon>
        <taxon>Pteriomorphia</taxon>
        <taxon>Pectinida</taxon>
        <taxon>Pectinoidea</taxon>
        <taxon>Pectinidae</taxon>
        <taxon>Mizuhopecten</taxon>
    </lineage>
</organism>
<keyword evidence="3" id="KW-1185">Reference proteome</keyword>
<dbReference type="EMBL" id="NEDP02076713">
    <property type="protein sequence ID" value="OWF35679.1"/>
    <property type="molecule type" value="Genomic_DNA"/>
</dbReference>
<comment type="caution">
    <text evidence="2">The sequence shown here is derived from an EMBL/GenBank/DDBJ whole genome shotgun (WGS) entry which is preliminary data.</text>
</comment>
<dbReference type="AlphaFoldDB" id="A0A210PGS4"/>